<proteinExistence type="predicted"/>
<gene>
    <name evidence="3" type="ORF">F511_25296</name>
</gene>
<protein>
    <submittedName>
        <fullName evidence="3">Uncharacterized protein</fullName>
    </submittedName>
</protein>
<reference evidence="3 4" key="1">
    <citation type="journal article" date="2015" name="Proc. Natl. Acad. Sci. U.S.A.">
        <title>The resurrection genome of Boea hygrometrica: A blueprint for survival of dehydration.</title>
        <authorList>
            <person name="Xiao L."/>
            <person name="Yang G."/>
            <person name="Zhang L."/>
            <person name="Yang X."/>
            <person name="Zhao S."/>
            <person name="Ji Z."/>
            <person name="Zhou Q."/>
            <person name="Hu M."/>
            <person name="Wang Y."/>
            <person name="Chen M."/>
            <person name="Xu Y."/>
            <person name="Jin H."/>
            <person name="Xiao X."/>
            <person name="Hu G."/>
            <person name="Bao F."/>
            <person name="Hu Y."/>
            <person name="Wan P."/>
            <person name="Li L."/>
            <person name="Deng X."/>
            <person name="Kuang T."/>
            <person name="Xiang C."/>
            <person name="Zhu J.K."/>
            <person name="Oliver M.J."/>
            <person name="He Y."/>
        </authorList>
    </citation>
    <scope>NUCLEOTIDE SEQUENCE [LARGE SCALE GENOMIC DNA]</scope>
    <source>
        <strain evidence="4">cv. XS01</strain>
    </source>
</reference>
<dbReference type="EMBL" id="KQ989042">
    <property type="protein sequence ID" value="KZV54996.1"/>
    <property type="molecule type" value="Genomic_DNA"/>
</dbReference>
<evidence type="ECO:0000313" key="4">
    <source>
        <dbReference type="Proteomes" id="UP000250235"/>
    </source>
</evidence>
<feature type="coiled-coil region" evidence="1">
    <location>
        <begin position="35"/>
        <end position="69"/>
    </location>
</feature>
<evidence type="ECO:0000256" key="2">
    <source>
        <dbReference type="SAM" id="MobiDB-lite"/>
    </source>
</evidence>
<name>A0A2Z7DCG6_9LAMI</name>
<keyword evidence="1" id="KW-0175">Coiled coil</keyword>
<organism evidence="3 4">
    <name type="scientific">Dorcoceras hygrometricum</name>
    <dbReference type="NCBI Taxonomy" id="472368"/>
    <lineage>
        <taxon>Eukaryota</taxon>
        <taxon>Viridiplantae</taxon>
        <taxon>Streptophyta</taxon>
        <taxon>Embryophyta</taxon>
        <taxon>Tracheophyta</taxon>
        <taxon>Spermatophyta</taxon>
        <taxon>Magnoliopsida</taxon>
        <taxon>eudicotyledons</taxon>
        <taxon>Gunneridae</taxon>
        <taxon>Pentapetalae</taxon>
        <taxon>asterids</taxon>
        <taxon>lamiids</taxon>
        <taxon>Lamiales</taxon>
        <taxon>Gesneriaceae</taxon>
        <taxon>Didymocarpoideae</taxon>
        <taxon>Trichosporeae</taxon>
        <taxon>Loxocarpinae</taxon>
        <taxon>Dorcoceras</taxon>
    </lineage>
</organism>
<feature type="region of interest" description="Disordered" evidence="2">
    <location>
        <begin position="227"/>
        <end position="256"/>
    </location>
</feature>
<feature type="compositionally biased region" description="Basic and acidic residues" evidence="2">
    <location>
        <begin position="240"/>
        <end position="256"/>
    </location>
</feature>
<keyword evidence="4" id="KW-1185">Reference proteome</keyword>
<evidence type="ECO:0000313" key="3">
    <source>
        <dbReference type="EMBL" id="KZV54996.1"/>
    </source>
</evidence>
<feature type="region of interest" description="Disordered" evidence="2">
    <location>
        <begin position="127"/>
        <end position="152"/>
    </location>
</feature>
<accession>A0A2Z7DCG6</accession>
<sequence>MRRRLLLSGGIQISVVLVFRFEYRVMCPDVIVDSMRRRLDKLGSVEDEVDELEARMDDMELVMARFHRMNPQTFNADEPSSDAESWLQHIKGLFDRVSSRRSLVLVLLVRAVLAAAVVPKLSFVASVEDVGDPDPPPARQQKNRKQMPGDDQYEKLITNYDIHRMFRNETPSSACTRRTDEISTNGFSSSNWPETIFRRRRAAAAACREEGGRWPKLEPQCKMTVLPLNSGTSPPPRLHHNSDRRSDRIDRFSFQN</sequence>
<dbReference type="AlphaFoldDB" id="A0A2Z7DCG6"/>
<dbReference type="Proteomes" id="UP000250235">
    <property type="component" value="Unassembled WGS sequence"/>
</dbReference>
<evidence type="ECO:0000256" key="1">
    <source>
        <dbReference type="SAM" id="Coils"/>
    </source>
</evidence>